<gene>
    <name evidence="15" type="ORF">QFW80_08230</name>
</gene>
<keyword evidence="4 13" id="KW-0812">Transmembrane</keyword>
<evidence type="ECO:0000256" key="11">
    <source>
        <dbReference type="ARBA" id="ARBA00023303"/>
    </source>
</evidence>
<feature type="transmembrane region" description="Helical" evidence="13">
    <location>
        <begin position="240"/>
        <end position="262"/>
    </location>
</feature>
<keyword evidence="10 13" id="KW-0472">Membrane</keyword>
<proteinExistence type="predicted"/>
<dbReference type="PRINTS" id="PR00169">
    <property type="entry name" value="KCHANNEL"/>
</dbReference>
<evidence type="ECO:0000256" key="1">
    <source>
        <dbReference type="ARBA" id="ARBA00004141"/>
    </source>
</evidence>
<keyword evidence="8 13" id="KW-1133">Transmembrane helix</keyword>
<organism evidence="15 16">
    <name type="scientific">Luteimonas rhizosphaericola</name>
    <dbReference type="NCBI Taxonomy" id="3042024"/>
    <lineage>
        <taxon>Bacteria</taxon>
        <taxon>Pseudomonadati</taxon>
        <taxon>Pseudomonadota</taxon>
        <taxon>Gammaproteobacteria</taxon>
        <taxon>Lysobacterales</taxon>
        <taxon>Lysobacteraceae</taxon>
        <taxon>Luteimonas</taxon>
    </lineage>
</organism>
<dbReference type="InterPro" id="IPR027359">
    <property type="entry name" value="Volt_channel_dom_sf"/>
</dbReference>
<reference evidence="15 16" key="1">
    <citation type="submission" date="2023-04" db="EMBL/GenBank/DDBJ databases">
        <title>Luteimonas sp. M1R5S18.</title>
        <authorList>
            <person name="Sun J.-Q."/>
        </authorList>
    </citation>
    <scope>NUCLEOTIDE SEQUENCE [LARGE SCALE GENOMIC DNA]</scope>
    <source>
        <strain evidence="15 16">M1R5S18</strain>
    </source>
</reference>
<dbReference type="InterPro" id="IPR028325">
    <property type="entry name" value="VG_K_chnl"/>
</dbReference>
<evidence type="ECO:0000256" key="5">
    <source>
        <dbReference type="ARBA" id="ARBA00022826"/>
    </source>
</evidence>
<name>A0ABT6JIJ9_9GAMM</name>
<feature type="transmembrane region" description="Helical" evidence="13">
    <location>
        <begin position="85"/>
        <end position="107"/>
    </location>
</feature>
<protein>
    <submittedName>
        <fullName evidence="15">Ion transporter</fullName>
    </submittedName>
</protein>
<accession>A0ABT6JIJ9</accession>
<feature type="transmembrane region" description="Helical" evidence="13">
    <location>
        <begin position="181"/>
        <end position="202"/>
    </location>
</feature>
<evidence type="ECO:0000256" key="10">
    <source>
        <dbReference type="ARBA" id="ARBA00023136"/>
    </source>
</evidence>
<evidence type="ECO:0000256" key="4">
    <source>
        <dbReference type="ARBA" id="ARBA00022692"/>
    </source>
</evidence>
<feature type="domain" description="Ion transport" evidence="14">
    <location>
        <begin position="54"/>
        <end position="262"/>
    </location>
</feature>
<dbReference type="EMBL" id="JARXRN010000021">
    <property type="protein sequence ID" value="MDH5830497.1"/>
    <property type="molecule type" value="Genomic_DNA"/>
</dbReference>
<keyword evidence="9" id="KW-0406">Ion transport</keyword>
<dbReference type="Proteomes" id="UP001156831">
    <property type="component" value="Unassembled WGS sequence"/>
</dbReference>
<evidence type="ECO:0000256" key="7">
    <source>
        <dbReference type="ARBA" id="ARBA00022958"/>
    </source>
</evidence>
<sequence length="302" mass="33700">MTAPAESGDPVPGRGTDRDPAGSLFEKEYLPASTEGARYLWFRRIFHHDAPDERNFDLVLIAVILASVAVVLLDSVPSIKARWHAWLYAAEWAFTLAFTVEYAVRLWVVKRPLRYARSFYGVIDLLAILPTFLSLLFPASTSFAVIRALRLLRVFRVLKLVEYSSEAGVLIQALLRSRRKIFVFLATLVTIIVIFGALMYVVEGPDHGFTSIPTGMYWAIVTVATVGFGDIAPGTPFGRFVTSVLVMIGYSIIAVPTGIYTAELARSLQPRRRQVRCTECGLPDHEADAWHCRKCGRALPHE</sequence>
<evidence type="ECO:0000259" key="14">
    <source>
        <dbReference type="Pfam" id="PF00520"/>
    </source>
</evidence>
<comment type="caution">
    <text evidence="15">The sequence shown here is derived from an EMBL/GenBank/DDBJ whole genome shotgun (WGS) entry which is preliminary data.</text>
</comment>
<evidence type="ECO:0000313" key="16">
    <source>
        <dbReference type="Proteomes" id="UP001156831"/>
    </source>
</evidence>
<evidence type="ECO:0000256" key="2">
    <source>
        <dbReference type="ARBA" id="ARBA00022448"/>
    </source>
</evidence>
<dbReference type="RefSeq" id="WP_280601183.1">
    <property type="nucleotide sequence ID" value="NZ_JARXRN010000021.1"/>
</dbReference>
<dbReference type="SUPFAM" id="SSF81324">
    <property type="entry name" value="Voltage-gated potassium channels"/>
    <property type="match status" value="1"/>
</dbReference>
<feature type="transmembrane region" description="Helical" evidence="13">
    <location>
        <begin position="56"/>
        <end position="73"/>
    </location>
</feature>
<evidence type="ECO:0000313" key="15">
    <source>
        <dbReference type="EMBL" id="MDH5830497.1"/>
    </source>
</evidence>
<keyword evidence="16" id="KW-1185">Reference proteome</keyword>
<dbReference type="InterPro" id="IPR005821">
    <property type="entry name" value="Ion_trans_dom"/>
</dbReference>
<keyword evidence="6" id="KW-0851">Voltage-gated channel</keyword>
<keyword evidence="3" id="KW-0633">Potassium transport</keyword>
<keyword evidence="11" id="KW-0407">Ion channel</keyword>
<dbReference type="PANTHER" id="PTHR11537">
    <property type="entry name" value="VOLTAGE-GATED POTASSIUM CHANNEL"/>
    <property type="match status" value="1"/>
</dbReference>
<dbReference type="PANTHER" id="PTHR11537:SF254">
    <property type="entry name" value="POTASSIUM VOLTAGE-GATED CHANNEL PROTEIN SHAB"/>
    <property type="match status" value="1"/>
</dbReference>
<keyword evidence="2" id="KW-0813">Transport</keyword>
<evidence type="ECO:0000256" key="9">
    <source>
        <dbReference type="ARBA" id="ARBA00023065"/>
    </source>
</evidence>
<dbReference type="Pfam" id="PF00520">
    <property type="entry name" value="Ion_trans"/>
    <property type="match status" value="1"/>
</dbReference>
<keyword evidence="5" id="KW-0631">Potassium channel</keyword>
<evidence type="ECO:0000256" key="6">
    <source>
        <dbReference type="ARBA" id="ARBA00022882"/>
    </source>
</evidence>
<feature type="transmembrane region" description="Helical" evidence="13">
    <location>
        <begin position="119"/>
        <end position="146"/>
    </location>
</feature>
<keyword evidence="7" id="KW-0630">Potassium</keyword>
<evidence type="ECO:0000256" key="8">
    <source>
        <dbReference type="ARBA" id="ARBA00022989"/>
    </source>
</evidence>
<feature type="region of interest" description="Disordered" evidence="12">
    <location>
        <begin position="1"/>
        <end position="22"/>
    </location>
</feature>
<evidence type="ECO:0000256" key="13">
    <source>
        <dbReference type="SAM" id="Phobius"/>
    </source>
</evidence>
<evidence type="ECO:0000256" key="3">
    <source>
        <dbReference type="ARBA" id="ARBA00022538"/>
    </source>
</evidence>
<dbReference type="Gene3D" id="1.20.120.350">
    <property type="entry name" value="Voltage-gated potassium channels. Chain C"/>
    <property type="match status" value="1"/>
</dbReference>
<dbReference type="Gene3D" id="1.10.287.70">
    <property type="match status" value="1"/>
</dbReference>
<evidence type="ECO:0000256" key="12">
    <source>
        <dbReference type="SAM" id="MobiDB-lite"/>
    </source>
</evidence>
<comment type="subcellular location">
    <subcellularLocation>
        <location evidence="1">Membrane</location>
        <topology evidence="1">Multi-pass membrane protein</topology>
    </subcellularLocation>
</comment>